<sequence length="137" mass="16077">MRKTKIFTIILLVIWTVLYYLIATDIWLKSVGLIESSFLINKDIKWINYLYAALIVLCIDIFFMLLIFTIILRKEEEGSWYLWTFLIIFSIPLIPILIVIGIIVGMIFSSGKTKKERISELKKSIKDKQAELDKLEK</sequence>
<name>A0A809SK95_9BACT</name>
<keyword evidence="3" id="KW-1185">Reference proteome</keyword>
<protein>
    <submittedName>
        <fullName evidence="2">Uncharacterized protein</fullName>
    </submittedName>
</protein>
<organism evidence="2 3">
    <name type="scientific">Mycoplasmopsis felis</name>
    <dbReference type="NCBI Taxonomy" id="33923"/>
    <lineage>
        <taxon>Bacteria</taxon>
        <taxon>Bacillati</taxon>
        <taxon>Mycoplasmatota</taxon>
        <taxon>Mycoplasmoidales</taxon>
        <taxon>Metamycoplasmataceae</taxon>
        <taxon>Mycoplasmopsis</taxon>
    </lineage>
</organism>
<dbReference type="EMBL" id="AP022325">
    <property type="protein sequence ID" value="BBU47866.1"/>
    <property type="molecule type" value="Genomic_DNA"/>
</dbReference>
<reference evidence="2 3" key="1">
    <citation type="submission" date="2020-01" db="EMBL/GenBank/DDBJ databases">
        <title>Complete genome sequence of Mycoplasma felis strain Myco-2.</title>
        <authorList>
            <person name="Kinoshita Y."/>
            <person name="Niwa H."/>
            <person name="Uchida-Fujii E."/>
            <person name="Nukada T."/>
        </authorList>
    </citation>
    <scope>NUCLEOTIDE SEQUENCE [LARGE SCALE GENOMIC DNA]</scope>
    <source>
        <strain evidence="2 3">Myco-2</strain>
    </source>
</reference>
<feature type="transmembrane region" description="Helical" evidence="1">
    <location>
        <begin position="6"/>
        <end position="28"/>
    </location>
</feature>
<accession>A0A809SK95</accession>
<evidence type="ECO:0000313" key="3">
    <source>
        <dbReference type="Proteomes" id="UP000464317"/>
    </source>
</evidence>
<feature type="transmembrane region" description="Helical" evidence="1">
    <location>
        <begin position="49"/>
        <end position="71"/>
    </location>
</feature>
<feature type="transmembrane region" description="Helical" evidence="1">
    <location>
        <begin position="83"/>
        <end position="108"/>
    </location>
</feature>
<proteinExistence type="predicted"/>
<dbReference type="RefSeq" id="WP_161553281.1">
    <property type="nucleotide sequence ID" value="NZ_AP022325.1"/>
</dbReference>
<gene>
    <name evidence="2" type="ORF">JPM2_5590</name>
</gene>
<dbReference type="Proteomes" id="UP000464317">
    <property type="component" value="Chromosome"/>
</dbReference>
<dbReference type="AlphaFoldDB" id="A0A809SK95"/>
<keyword evidence="1" id="KW-0812">Transmembrane</keyword>
<keyword evidence="1" id="KW-0472">Membrane</keyword>
<evidence type="ECO:0000313" key="2">
    <source>
        <dbReference type="EMBL" id="BBU47866.1"/>
    </source>
</evidence>
<keyword evidence="1" id="KW-1133">Transmembrane helix</keyword>
<dbReference type="KEGG" id="mfel:JPM2_5590"/>
<evidence type="ECO:0000256" key="1">
    <source>
        <dbReference type="SAM" id="Phobius"/>
    </source>
</evidence>